<dbReference type="NCBIfam" id="TIGR00594">
    <property type="entry name" value="polc"/>
    <property type="match status" value="1"/>
</dbReference>
<accession>A0ABP1CF50</accession>
<dbReference type="EMBL" id="OZ034688">
    <property type="protein sequence ID" value="CAL1329166.1"/>
    <property type="molecule type" value="Genomic_DNA"/>
</dbReference>
<keyword evidence="12" id="KW-1185">Reference proteome</keyword>
<dbReference type="Proteomes" id="UP001497533">
    <property type="component" value="Chromosome"/>
</dbReference>
<evidence type="ECO:0000256" key="9">
    <source>
        <dbReference type="ARBA" id="ARBA00049244"/>
    </source>
</evidence>
<evidence type="ECO:0000259" key="10">
    <source>
        <dbReference type="SMART" id="SM00481"/>
    </source>
</evidence>
<dbReference type="EC" id="2.7.7.7" evidence="2"/>
<dbReference type="Gene3D" id="1.10.10.1600">
    <property type="entry name" value="Bacterial DNA polymerase III alpha subunit, thumb domain"/>
    <property type="match status" value="1"/>
</dbReference>
<sequence>MANPKFIHLRVHTDYSIINGLIKIKTLIKKTIDMKMPSIAITDFSNFFGLIKFYNESYNSGIKPIIGVDFNVEDNFSKNNTFHLTALASNNDGYKNINILISKAYKKGYNKIGPTIHRDWLITHKKGLILLSGGREGDIGQFLLQNNYDLIEKTIDFYKKYFPNCYYLELIRTGRHNEEKYLKKAIKLAIKKNLPVVATNEVCFIDTNDFDAHETRVAIYEGTLLNEPKLLKKYSKYQYLRSENEMCELFKDIPEALKNSVEIAKRCNVIISLGKHFLPVFQTNNIKTENFLIIQSKKGLENRLKLLFPNKKNRIEKRINYDKRLKIELNIINQMGFSSYFLIVMEFIQWAKDNNIIVGPGRGSGAGSLVAYALKITDIDPLEFNLIFERFLNLERISMPDFDIDFCTEKRDKVIEHVSLIYGRDSVSQIITFGRMTAKAAIRDVGRVLGYSYSFTNKISKLIPNDIGITLNEALKTELQLIKIYEKDEEVKILINTAQKLEGIIRNVSKHSGGVVISPTKIIDFSPLYYDSKGLNPVTQFDKNDIEHVGLIKFDFLGLRTLTVIDLTLNMINSIRIKKKLKPIKIKEITLNDRKSFNILKYAKTTAIFQLESNGIKDLIKRIKPDCFEDIIALIALFRPGPLQSGMVDNFIARKHGKEKIFYPDKKWQHELLKPILKSTYGIILYQEQVMQIAQTIAGYTLGEADILRRAMSKKNPDEMAKQRFIFKKGAIKKGIDENLSMKIFDLVEKFAGYGFNKSHSTAYALISYQTLWLKTHYPAEFMSSIMTTEIDNTEKIINLINECWRLKLKILPPDINNGLYNFTVNNKNEIIYGIGAIKGIGKTHVESIINIRKNGKFKGIFDFCSRVYTKKINKKIIEKLIVSGAFDNLDKNRIKLIESIDSALKFAKQHNKNINQINMFEINSDFFKNIKIDNILKLNKKIILDKEKEALGFYLTEHPISQYKNEIKNITNRFKLKDIDKISYKKTITVVGLIISIKTIYTKNKNKFCICKIDDNSGRLDLIIFSDLLNKYQKILKYNNILIATGKINIDKFNSSYKMIVNNLINFKTYN</sequence>
<evidence type="ECO:0000256" key="6">
    <source>
        <dbReference type="ARBA" id="ARBA00022695"/>
    </source>
</evidence>
<dbReference type="CDD" id="cd04485">
    <property type="entry name" value="DnaE_OBF"/>
    <property type="match status" value="1"/>
</dbReference>
<evidence type="ECO:0000256" key="2">
    <source>
        <dbReference type="ARBA" id="ARBA00012417"/>
    </source>
</evidence>
<dbReference type="CDD" id="cd07433">
    <property type="entry name" value="PHP_PolIIIA_DnaE1"/>
    <property type="match status" value="1"/>
</dbReference>
<dbReference type="Pfam" id="PF07733">
    <property type="entry name" value="DNA_pol3_alpha"/>
    <property type="match status" value="1"/>
</dbReference>
<organism evidence="11 12">
    <name type="scientific">Candidatus Providencia siddallii</name>
    <dbReference type="NCBI Taxonomy" id="1715285"/>
    <lineage>
        <taxon>Bacteria</taxon>
        <taxon>Pseudomonadati</taxon>
        <taxon>Pseudomonadota</taxon>
        <taxon>Gammaproteobacteria</taxon>
        <taxon>Enterobacterales</taxon>
        <taxon>Morganellaceae</taxon>
        <taxon>Providencia</taxon>
    </lineage>
</organism>
<evidence type="ECO:0000256" key="3">
    <source>
        <dbReference type="ARBA" id="ARBA00019114"/>
    </source>
</evidence>
<dbReference type="SMART" id="SM00481">
    <property type="entry name" value="POLIIIAc"/>
    <property type="match status" value="1"/>
</dbReference>
<evidence type="ECO:0000256" key="4">
    <source>
        <dbReference type="ARBA" id="ARBA00022490"/>
    </source>
</evidence>
<dbReference type="InterPro" id="IPR041931">
    <property type="entry name" value="DNA_pol3_alpha_thumb_dom"/>
</dbReference>
<evidence type="ECO:0000313" key="12">
    <source>
        <dbReference type="Proteomes" id="UP001497533"/>
    </source>
</evidence>
<protein>
    <recommendedName>
        <fullName evidence="3">DNA polymerase III subunit alpha</fullName>
        <ecNumber evidence="2">2.7.7.7</ecNumber>
    </recommendedName>
</protein>
<gene>
    <name evidence="11" type="primary">dnaE</name>
    <name evidence="11" type="ORF">PRHACTZTBTEA_241</name>
</gene>
<dbReference type="InterPro" id="IPR029460">
    <property type="entry name" value="DNAPol_HHH"/>
</dbReference>
<evidence type="ECO:0000256" key="7">
    <source>
        <dbReference type="ARBA" id="ARBA00022705"/>
    </source>
</evidence>
<dbReference type="Pfam" id="PF01336">
    <property type="entry name" value="tRNA_anti-codon"/>
    <property type="match status" value="1"/>
</dbReference>
<keyword evidence="5 11" id="KW-0808">Transferase</keyword>
<keyword evidence="6 11" id="KW-0548">Nucleotidyltransferase</keyword>
<keyword evidence="8" id="KW-0239">DNA-directed DNA polymerase</keyword>
<evidence type="ECO:0000256" key="8">
    <source>
        <dbReference type="ARBA" id="ARBA00022932"/>
    </source>
</evidence>
<comment type="catalytic activity">
    <reaction evidence="9">
        <text>DNA(n) + a 2'-deoxyribonucleoside 5'-triphosphate = DNA(n+1) + diphosphate</text>
        <dbReference type="Rhea" id="RHEA:22508"/>
        <dbReference type="Rhea" id="RHEA-COMP:17339"/>
        <dbReference type="Rhea" id="RHEA-COMP:17340"/>
        <dbReference type="ChEBI" id="CHEBI:33019"/>
        <dbReference type="ChEBI" id="CHEBI:61560"/>
        <dbReference type="ChEBI" id="CHEBI:173112"/>
        <dbReference type="EC" id="2.7.7.7"/>
    </reaction>
</comment>
<evidence type="ECO:0000256" key="5">
    <source>
        <dbReference type="ARBA" id="ARBA00022679"/>
    </source>
</evidence>
<dbReference type="Pfam" id="PF17657">
    <property type="entry name" value="DNA_pol3_finger"/>
    <property type="match status" value="1"/>
</dbReference>
<reference evidence="11" key="1">
    <citation type="submission" date="2024-04" db="EMBL/GenBank/DDBJ databases">
        <authorList>
            <person name="Manzano-Marin A."/>
            <person name="Manzano-Marin A."/>
            <person name="Alejandro Manzano Marin A."/>
        </authorList>
    </citation>
    <scope>NUCLEOTIDE SEQUENCE [LARGE SCALE GENOMIC DNA]</scope>
    <source>
        <strain evidence="11">TABTEA</strain>
    </source>
</reference>
<dbReference type="NCBIfam" id="NF004226">
    <property type="entry name" value="PRK05673.1"/>
    <property type="match status" value="1"/>
</dbReference>
<dbReference type="Gene3D" id="3.20.20.140">
    <property type="entry name" value="Metal-dependent hydrolases"/>
    <property type="match status" value="1"/>
</dbReference>
<feature type="domain" description="Polymerase/histidinol phosphatase N-terminal" evidence="10">
    <location>
        <begin position="7"/>
        <end position="74"/>
    </location>
</feature>
<dbReference type="InterPro" id="IPR003141">
    <property type="entry name" value="Pol/His_phosphatase_N"/>
</dbReference>
<dbReference type="InterPro" id="IPR004365">
    <property type="entry name" value="NA-bd_OB_tRNA"/>
</dbReference>
<dbReference type="SUPFAM" id="SSF89550">
    <property type="entry name" value="PHP domain-like"/>
    <property type="match status" value="1"/>
</dbReference>
<dbReference type="Pfam" id="PF02811">
    <property type="entry name" value="PHP"/>
    <property type="match status" value="1"/>
</dbReference>
<dbReference type="PANTHER" id="PTHR32294:SF0">
    <property type="entry name" value="DNA POLYMERASE III SUBUNIT ALPHA"/>
    <property type="match status" value="1"/>
</dbReference>
<keyword evidence="7" id="KW-0235">DNA replication</keyword>
<dbReference type="SUPFAM" id="SSF160975">
    <property type="entry name" value="AF1531-like"/>
    <property type="match status" value="1"/>
</dbReference>
<comment type="subcellular location">
    <subcellularLocation>
        <location evidence="1">Cytoplasm</location>
    </subcellularLocation>
</comment>
<dbReference type="Gene3D" id="1.10.150.870">
    <property type="match status" value="1"/>
</dbReference>
<dbReference type="InterPro" id="IPR011708">
    <property type="entry name" value="DNA_pol3_alpha_NTPase_dom"/>
</dbReference>
<name>A0ABP1CF50_9GAMM</name>
<evidence type="ECO:0000313" key="11">
    <source>
        <dbReference type="EMBL" id="CAL1329166.1"/>
    </source>
</evidence>
<dbReference type="InterPro" id="IPR004805">
    <property type="entry name" value="DnaE2/DnaE/PolC"/>
</dbReference>
<dbReference type="InterPro" id="IPR049821">
    <property type="entry name" value="PolIIIA_DnaE1_PHP"/>
</dbReference>
<proteinExistence type="predicted"/>
<dbReference type="InterPro" id="IPR012340">
    <property type="entry name" value="NA-bd_OB-fold"/>
</dbReference>
<dbReference type="InterPro" id="IPR004013">
    <property type="entry name" value="PHP_dom"/>
</dbReference>
<dbReference type="GO" id="GO:0003887">
    <property type="term" value="F:DNA-directed DNA polymerase activity"/>
    <property type="evidence" value="ECO:0007669"/>
    <property type="project" value="UniProtKB-EC"/>
</dbReference>
<dbReference type="InterPro" id="IPR040982">
    <property type="entry name" value="DNA_pol3_finger"/>
</dbReference>
<dbReference type="Pfam" id="PF14579">
    <property type="entry name" value="HHH_6"/>
    <property type="match status" value="1"/>
</dbReference>
<dbReference type="Gene3D" id="2.40.50.140">
    <property type="entry name" value="Nucleic acid-binding proteins"/>
    <property type="match status" value="1"/>
</dbReference>
<dbReference type="InterPro" id="IPR016195">
    <property type="entry name" value="Pol/histidinol_Pase-like"/>
</dbReference>
<dbReference type="PANTHER" id="PTHR32294">
    <property type="entry name" value="DNA POLYMERASE III SUBUNIT ALPHA"/>
    <property type="match status" value="1"/>
</dbReference>
<evidence type="ECO:0000256" key="1">
    <source>
        <dbReference type="ARBA" id="ARBA00004496"/>
    </source>
</evidence>
<keyword evidence="4" id="KW-0963">Cytoplasm</keyword>